<proteinExistence type="predicted"/>
<keyword evidence="6" id="KW-0472">Membrane</keyword>
<dbReference type="Gene3D" id="1.20.5.1930">
    <property type="match status" value="1"/>
</dbReference>
<dbReference type="InterPro" id="IPR011623">
    <property type="entry name" value="7TMR_DISM_rcpt_extracell_dom1"/>
</dbReference>
<sequence length="579" mass="66393">MTPSGELTGHEHWQTIEKLPDRWKDRWDNYSGTAWYRLKWQYTCQDAGSDPHSLMVSYINMAGQVYLNGQLFWQDDSLQEPLSRSWNMPRQWVIPPNSLKQGQNEVLIRVVGVNALNPGLGEVSLNRYHDNTKVYEKHWLAMRGLHSYTTIFEFILGIIAGLVWLFRREEKAFGWYAITSFLWVLYVGQLLATETLWGLSTLDFYRLHIFIFLCFTTATCLYPWRFAGRKFPRLEKVMGMTVFVLGCLIFFTPQSLVQPVLDLSFMVGYACYMLNCLTFSWIAYKSGQVEAKLLAGIMLLIYVPIGVHDGWRLMMNEGDLISAYASPITTLGVAIIFALRLTKSVRRIEKFNQTLATTVTQVKEELTHTLQNHYQLEMENTRLQERIQIAHDLHDGLGGSLVRSMASVEQSSKDLTNPQFLSMLKILRDDLRHIIDSGSSLGTKLPETPLLWMAPFRHRFNQLFDELDIHAKWSVPAKWEVDVTPLECLTLQRVAEEALTNIVKHSHATVVQIRIYYENSALIMEVEDNGVGFDVDLVNQAGLSVGLRSMSGRLERMNADMQITSRAGQTILKVIKNYG</sequence>
<dbReference type="PANTHER" id="PTHR24421">
    <property type="entry name" value="NITRATE/NITRITE SENSOR PROTEIN NARX-RELATED"/>
    <property type="match status" value="1"/>
</dbReference>
<organism evidence="8 9">
    <name type="scientific">Acinetobacter amyesii</name>
    <dbReference type="NCBI Taxonomy" id="2942470"/>
    <lineage>
        <taxon>Bacteria</taxon>
        <taxon>Pseudomonadati</taxon>
        <taxon>Pseudomonadota</taxon>
        <taxon>Gammaproteobacteria</taxon>
        <taxon>Moraxellales</taxon>
        <taxon>Moraxellaceae</taxon>
        <taxon>Acinetobacter</taxon>
    </lineage>
</organism>
<evidence type="ECO:0000256" key="3">
    <source>
        <dbReference type="ARBA" id="ARBA00022679"/>
    </source>
</evidence>
<keyword evidence="6" id="KW-0812">Transmembrane</keyword>
<dbReference type="SUPFAM" id="SSF55874">
    <property type="entry name" value="ATPase domain of HSP90 chaperone/DNA topoisomerase II/histidine kinase"/>
    <property type="match status" value="1"/>
</dbReference>
<dbReference type="SMART" id="SM00387">
    <property type="entry name" value="HATPase_c"/>
    <property type="match status" value="1"/>
</dbReference>
<dbReference type="InterPro" id="IPR036890">
    <property type="entry name" value="HATPase_C_sf"/>
</dbReference>
<comment type="caution">
    <text evidence="8">The sequence shown here is derived from an EMBL/GenBank/DDBJ whole genome shotgun (WGS) entry which is preliminary data.</text>
</comment>
<dbReference type="Gene3D" id="3.30.565.10">
    <property type="entry name" value="Histidine kinase-like ATPase, C-terminal domain"/>
    <property type="match status" value="1"/>
</dbReference>
<feature type="transmembrane region" description="Helical" evidence="6">
    <location>
        <begin position="173"/>
        <end position="192"/>
    </location>
</feature>
<dbReference type="GO" id="GO:0004673">
    <property type="term" value="F:protein histidine kinase activity"/>
    <property type="evidence" value="ECO:0007669"/>
    <property type="project" value="UniProtKB-EC"/>
</dbReference>
<protein>
    <recommendedName>
        <fullName evidence="2">histidine kinase</fullName>
        <ecNumber evidence="2">2.7.13.3</ecNumber>
    </recommendedName>
</protein>
<dbReference type="GO" id="GO:0000160">
    <property type="term" value="P:phosphorelay signal transduction system"/>
    <property type="evidence" value="ECO:0007669"/>
    <property type="project" value="UniProtKB-KW"/>
</dbReference>
<feature type="transmembrane region" description="Helical" evidence="6">
    <location>
        <begin position="320"/>
        <end position="341"/>
    </location>
</feature>
<evidence type="ECO:0000256" key="4">
    <source>
        <dbReference type="ARBA" id="ARBA00022777"/>
    </source>
</evidence>
<dbReference type="EC" id="2.7.13.3" evidence="2"/>
<dbReference type="CDD" id="cd16917">
    <property type="entry name" value="HATPase_UhpB-NarQ-NarX-like"/>
    <property type="match status" value="1"/>
</dbReference>
<evidence type="ECO:0000313" key="9">
    <source>
        <dbReference type="Proteomes" id="UP000191160"/>
    </source>
</evidence>
<evidence type="ECO:0000256" key="6">
    <source>
        <dbReference type="SAM" id="Phobius"/>
    </source>
</evidence>
<dbReference type="Gene3D" id="2.60.120.260">
    <property type="entry name" value="Galactose-binding domain-like"/>
    <property type="match status" value="1"/>
</dbReference>
<feature type="transmembrane region" description="Helical" evidence="6">
    <location>
        <begin position="263"/>
        <end position="284"/>
    </location>
</feature>
<evidence type="ECO:0000313" key="8">
    <source>
        <dbReference type="EMBL" id="OOV84692.1"/>
    </source>
</evidence>
<feature type="transmembrane region" description="Helical" evidence="6">
    <location>
        <begin position="145"/>
        <end position="166"/>
    </location>
</feature>
<comment type="catalytic activity">
    <reaction evidence="1">
        <text>ATP + protein L-histidine = ADP + protein N-phospho-L-histidine.</text>
        <dbReference type="EC" id="2.7.13.3"/>
    </reaction>
</comment>
<evidence type="ECO:0000259" key="7">
    <source>
        <dbReference type="SMART" id="SM00387"/>
    </source>
</evidence>
<dbReference type="SUPFAM" id="SSF49785">
    <property type="entry name" value="Galactose-binding domain-like"/>
    <property type="match status" value="1"/>
</dbReference>
<accession>A0A1T1H4B1</accession>
<evidence type="ECO:0000256" key="5">
    <source>
        <dbReference type="ARBA" id="ARBA00023012"/>
    </source>
</evidence>
<name>A0A1T1H4B1_9GAMM</name>
<keyword evidence="6" id="KW-1133">Transmembrane helix</keyword>
<gene>
    <name evidence="8" type="ORF">B1202_05695</name>
</gene>
<dbReference type="AlphaFoldDB" id="A0A1T1H4B1"/>
<dbReference type="Pfam" id="PF02518">
    <property type="entry name" value="HATPase_c"/>
    <property type="match status" value="1"/>
</dbReference>
<feature type="transmembrane region" description="Helical" evidence="6">
    <location>
        <begin position="204"/>
        <end position="225"/>
    </location>
</feature>
<dbReference type="InterPro" id="IPR050482">
    <property type="entry name" value="Sensor_HK_TwoCompSys"/>
</dbReference>
<evidence type="ECO:0000256" key="2">
    <source>
        <dbReference type="ARBA" id="ARBA00012438"/>
    </source>
</evidence>
<keyword evidence="9" id="KW-1185">Reference proteome</keyword>
<dbReference type="Pfam" id="PF07695">
    <property type="entry name" value="7TMR-DISM_7TM"/>
    <property type="match status" value="1"/>
</dbReference>
<feature type="domain" description="Histidine kinase/HSP90-like ATPase" evidence="7">
    <location>
        <begin position="486"/>
        <end position="578"/>
    </location>
</feature>
<reference evidence="8 9" key="1">
    <citation type="submission" date="2017-02" db="EMBL/GenBank/DDBJ databases">
        <title>Acinetobacter sp. ANC 4945, whole genome shotgun sequencing project.</title>
        <authorList>
            <person name="Radolfova-Krizova L."/>
            <person name="Al Atrouni A."/>
            <person name="Nemec A."/>
        </authorList>
    </citation>
    <scope>NUCLEOTIDE SEQUENCE [LARGE SCALE GENOMIC DNA]</scope>
    <source>
        <strain evidence="8 9">ANC 4945</strain>
    </source>
</reference>
<dbReference type="InterPro" id="IPR003594">
    <property type="entry name" value="HATPase_dom"/>
</dbReference>
<keyword evidence="5" id="KW-0902">Two-component regulatory system</keyword>
<dbReference type="InterPro" id="IPR008979">
    <property type="entry name" value="Galactose-bd-like_sf"/>
</dbReference>
<evidence type="ECO:0000256" key="1">
    <source>
        <dbReference type="ARBA" id="ARBA00000085"/>
    </source>
</evidence>
<dbReference type="Proteomes" id="UP000191160">
    <property type="component" value="Unassembled WGS sequence"/>
</dbReference>
<keyword evidence="4" id="KW-0418">Kinase</keyword>
<keyword evidence="3" id="KW-0808">Transferase</keyword>
<dbReference type="PANTHER" id="PTHR24421:SF10">
    <property type="entry name" value="NITRATE_NITRITE SENSOR PROTEIN NARQ"/>
    <property type="match status" value="1"/>
</dbReference>
<feature type="transmembrane region" description="Helical" evidence="6">
    <location>
        <begin position="291"/>
        <end position="308"/>
    </location>
</feature>
<dbReference type="EMBL" id="MVKX01000003">
    <property type="protein sequence ID" value="OOV84692.1"/>
    <property type="molecule type" value="Genomic_DNA"/>
</dbReference>
<feature type="transmembrane region" description="Helical" evidence="6">
    <location>
        <begin position="237"/>
        <end position="257"/>
    </location>
</feature>